<proteinExistence type="inferred from homology"/>
<dbReference type="EMBL" id="JAUSQZ010000001">
    <property type="protein sequence ID" value="MDP9827828.1"/>
    <property type="molecule type" value="Genomic_DNA"/>
</dbReference>
<dbReference type="PANTHER" id="PTHR43133">
    <property type="entry name" value="RNA POLYMERASE ECF-TYPE SIGMA FACTO"/>
    <property type="match status" value="1"/>
</dbReference>
<dbReference type="NCBIfam" id="TIGR02937">
    <property type="entry name" value="sigma70-ECF"/>
    <property type="match status" value="1"/>
</dbReference>
<protein>
    <submittedName>
        <fullName evidence="8">RNA polymerase sigma-70 factor (ECF subfamily)</fullName>
    </submittedName>
</protein>
<dbReference type="SUPFAM" id="SSF88946">
    <property type="entry name" value="Sigma2 domain of RNA polymerase sigma factors"/>
    <property type="match status" value="1"/>
</dbReference>
<evidence type="ECO:0000256" key="5">
    <source>
        <dbReference type="ARBA" id="ARBA00023163"/>
    </source>
</evidence>
<dbReference type="Gene3D" id="1.10.1740.10">
    <property type="match status" value="1"/>
</dbReference>
<evidence type="ECO:0000259" key="7">
    <source>
        <dbReference type="Pfam" id="PF08281"/>
    </source>
</evidence>
<dbReference type="InterPro" id="IPR039425">
    <property type="entry name" value="RNA_pol_sigma-70-like"/>
</dbReference>
<keyword evidence="2" id="KW-0805">Transcription regulation</keyword>
<evidence type="ECO:0000256" key="4">
    <source>
        <dbReference type="ARBA" id="ARBA00023125"/>
    </source>
</evidence>
<keyword evidence="4" id="KW-0238">DNA-binding</keyword>
<feature type="domain" description="RNA polymerase sigma factor 70 region 4 type 2" evidence="7">
    <location>
        <begin position="119"/>
        <end position="169"/>
    </location>
</feature>
<dbReference type="InterPro" id="IPR014284">
    <property type="entry name" value="RNA_pol_sigma-70_dom"/>
</dbReference>
<comment type="caution">
    <text evidence="8">The sequence shown here is derived from an EMBL/GenBank/DDBJ whole genome shotgun (WGS) entry which is preliminary data.</text>
</comment>
<evidence type="ECO:0000256" key="3">
    <source>
        <dbReference type="ARBA" id="ARBA00023082"/>
    </source>
</evidence>
<reference evidence="8 9" key="1">
    <citation type="submission" date="2023-07" db="EMBL/GenBank/DDBJ databases">
        <title>Sequencing the genomes of 1000 actinobacteria strains.</title>
        <authorList>
            <person name="Klenk H.-P."/>
        </authorList>
    </citation>
    <scope>NUCLEOTIDE SEQUENCE [LARGE SCALE GENOMIC DNA]</scope>
    <source>
        <strain evidence="8 9">DSM 44388</strain>
    </source>
</reference>
<dbReference type="Pfam" id="PF04542">
    <property type="entry name" value="Sigma70_r2"/>
    <property type="match status" value="1"/>
</dbReference>
<dbReference type="Pfam" id="PF08281">
    <property type="entry name" value="Sigma70_r4_2"/>
    <property type="match status" value="1"/>
</dbReference>
<dbReference type="PANTHER" id="PTHR43133:SF50">
    <property type="entry name" value="ECF RNA POLYMERASE SIGMA FACTOR SIGM"/>
    <property type="match status" value="1"/>
</dbReference>
<evidence type="ECO:0000256" key="1">
    <source>
        <dbReference type="ARBA" id="ARBA00010641"/>
    </source>
</evidence>
<dbReference type="RefSeq" id="WP_307244375.1">
    <property type="nucleotide sequence ID" value="NZ_JAUSQZ010000001.1"/>
</dbReference>
<comment type="similarity">
    <text evidence="1">Belongs to the sigma-70 factor family. ECF subfamily.</text>
</comment>
<keyword evidence="3" id="KW-0731">Sigma factor</keyword>
<keyword evidence="9" id="KW-1185">Reference proteome</keyword>
<sequence length="179" mass="20053">MPAPPDAERDEERLPIPARPAVDFEDFYRREFSRMVTLAVAVSGSRLAAEDIAQDALLQARLNWDTVGRYEKPGAWLRRVTIRTASRRLRRARVEAAALLRLGSTPPPLPPGPDEVETVLAAIRQLPKQQRAVIVLVYLEDRSVREVAEILDIAEGTAKAHLHKARARLAQLLGEEGRR</sequence>
<dbReference type="InterPro" id="IPR013324">
    <property type="entry name" value="RNA_pol_sigma_r3/r4-like"/>
</dbReference>
<dbReference type="CDD" id="cd06171">
    <property type="entry name" value="Sigma70_r4"/>
    <property type="match status" value="1"/>
</dbReference>
<dbReference type="SUPFAM" id="SSF88659">
    <property type="entry name" value="Sigma3 and sigma4 domains of RNA polymerase sigma factors"/>
    <property type="match status" value="1"/>
</dbReference>
<evidence type="ECO:0000313" key="9">
    <source>
        <dbReference type="Proteomes" id="UP001235712"/>
    </source>
</evidence>
<gene>
    <name evidence="8" type="ORF">J2S57_003577</name>
</gene>
<dbReference type="InterPro" id="IPR013325">
    <property type="entry name" value="RNA_pol_sigma_r2"/>
</dbReference>
<accession>A0ABT9P559</accession>
<organism evidence="8 9">
    <name type="scientific">Kineosporia succinea</name>
    <dbReference type="NCBI Taxonomy" id="84632"/>
    <lineage>
        <taxon>Bacteria</taxon>
        <taxon>Bacillati</taxon>
        <taxon>Actinomycetota</taxon>
        <taxon>Actinomycetes</taxon>
        <taxon>Kineosporiales</taxon>
        <taxon>Kineosporiaceae</taxon>
        <taxon>Kineosporia</taxon>
    </lineage>
</organism>
<feature type="domain" description="RNA polymerase sigma-70 region 2" evidence="6">
    <location>
        <begin position="28"/>
        <end position="93"/>
    </location>
</feature>
<evidence type="ECO:0000259" key="6">
    <source>
        <dbReference type="Pfam" id="PF04542"/>
    </source>
</evidence>
<dbReference type="Gene3D" id="1.10.10.10">
    <property type="entry name" value="Winged helix-like DNA-binding domain superfamily/Winged helix DNA-binding domain"/>
    <property type="match status" value="1"/>
</dbReference>
<evidence type="ECO:0000313" key="8">
    <source>
        <dbReference type="EMBL" id="MDP9827828.1"/>
    </source>
</evidence>
<name>A0ABT9P559_9ACTN</name>
<evidence type="ECO:0000256" key="2">
    <source>
        <dbReference type="ARBA" id="ARBA00023015"/>
    </source>
</evidence>
<keyword evidence="5" id="KW-0804">Transcription</keyword>
<dbReference type="Proteomes" id="UP001235712">
    <property type="component" value="Unassembled WGS sequence"/>
</dbReference>
<dbReference type="InterPro" id="IPR013249">
    <property type="entry name" value="RNA_pol_sigma70_r4_t2"/>
</dbReference>
<dbReference type="InterPro" id="IPR036388">
    <property type="entry name" value="WH-like_DNA-bd_sf"/>
</dbReference>
<dbReference type="InterPro" id="IPR007627">
    <property type="entry name" value="RNA_pol_sigma70_r2"/>
</dbReference>